<dbReference type="Proteomes" id="UP000009022">
    <property type="component" value="Unassembled WGS sequence"/>
</dbReference>
<feature type="coiled-coil region" evidence="1">
    <location>
        <begin position="44"/>
        <end position="106"/>
    </location>
</feature>
<dbReference type="HOGENOM" id="CLU_1172012_0_0_1"/>
<dbReference type="PANTHER" id="PTHR38580">
    <property type="entry name" value="COILED-COIL DOMAIN-CONTAINING PROTEIN 192"/>
    <property type="match status" value="1"/>
</dbReference>
<proteinExistence type="predicted"/>
<evidence type="ECO:0000313" key="3">
    <source>
        <dbReference type="EMBL" id="EDV21034.1"/>
    </source>
</evidence>
<protein>
    <submittedName>
        <fullName evidence="3">Uncharacterized protein</fullName>
    </submittedName>
</protein>
<dbReference type="InParanoid" id="B3S829"/>
<reference evidence="3 4" key="1">
    <citation type="journal article" date="2008" name="Nature">
        <title>The Trichoplax genome and the nature of placozoans.</title>
        <authorList>
            <person name="Srivastava M."/>
            <person name="Begovic E."/>
            <person name="Chapman J."/>
            <person name="Putnam N.H."/>
            <person name="Hellsten U."/>
            <person name="Kawashima T."/>
            <person name="Kuo A."/>
            <person name="Mitros T."/>
            <person name="Salamov A."/>
            <person name="Carpenter M.L."/>
            <person name="Signorovitch A.Y."/>
            <person name="Moreno M.A."/>
            <person name="Kamm K."/>
            <person name="Grimwood J."/>
            <person name="Schmutz J."/>
            <person name="Shapiro H."/>
            <person name="Grigoriev I.V."/>
            <person name="Buss L.W."/>
            <person name="Schierwater B."/>
            <person name="Dellaporta S.L."/>
            <person name="Rokhsar D.S."/>
        </authorList>
    </citation>
    <scope>NUCLEOTIDE SEQUENCE [LARGE SCALE GENOMIC DNA]</scope>
    <source>
        <strain evidence="3 4">Grell-BS-1999</strain>
    </source>
</reference>
<sequence>MGSTPSTTVKVIKNNHNTNHNGNSASEDKAKNTLPFERQADWQMRLVSAEVEVSEKQLDRLEVDVTRLKSQNVELQVENENLRQALANAERQLEIVKDENSDFILEIKRKYEQQITNKNHKEKYSKRIDKIRTNSAKSRQESALQLMSSKEKVTRLVEDNNNLQEQIRQLILHGNSNDPAESGSDPYKDSMIILEEKRNTLVLQLSEQISALEDEKRLLSFDLRAALNKIKDLEVER</sequence>
<keyword evidence="4" id="KW-1185">Reference proteome</keyword>
<gene>
    <name evidence="3" type="ORF">TRIADDRAFT_60385</name>
</gene>
<dbReference type="PhylomeDB" id="B3S829"/>
<dbReference type="InterPro" id="IPR038817">
    <property type="entry name" value="CCDC192"/>
</dbReference>
<name>B3S829_TRIAD</name>
<accession>B3S829</accession>
<evidence type="ECO:0000256" key="2">
    <source>
        <dbReference type="SAM" id="MobiDB-lite"/>
    </source>
</evidence>
<feature type="coiled-coil region" evidence="1">
    <location>
        <begin position="146"/>
        <end position="173"/>
    </location>
</feature>
<dbReference type="CTD" id="6757664"/>
<dbReference type="RefSeq" id="XP_002116364.1">
    <property type="nucleotide sequence ID" value="XM_002116328.1"/>
</dbReference>
<dbReference type="EMBL" id="DS985255">
    <property type="protein sequence ID" value="EDV21034.1"/>
    <property type="molecule type" value="Genomic_DNA"/>
</dbReference>
<keyword evidence="1" id="KW-0175">Coiled coil</keyword>
<feature type="region of interest" description="Disordered" evidence="2">
    <location>
        <begin position="1"/>
        <end position="32"/>
    </location>
</feature>
<dbReference type="KEGG" id="tad:TRIADDRAFT_60385"/>
<evidence type="ECO:0000313" key="4">
    <source>
        <dbReference type="Proteomes" id="UP000009022"/>
    </source>
</evidence>
<dbReference type="AlphaFoldDB" id="B3S829"/>
<dbReference type="GeneID" id="6757664"/>
<feature type="compositionally biased region" description="Low complexity" evidence="2">
    <location>
        <begin position="14"/>
        <end position="23"/>
    </location>
</feature>
<evidence type="ECO:0000256" key="1">
    <source>
        <dbReference type="SAM" id="Coils"/>
    </source>
</evidence>
<dbReference type="PANTHER" id="PTHR38580:SF1">
    <property type="entry name" value="COILED-COIL DOMAIN-CONTAINING PROTEIN 192"/>
    <property type="match status" value="1"/>
</dbReference>
<organism evidence="3 4">
    <name type="scientific">Trichoplax adhaerens</name>
    <name type="common">Trichoplax reptans</name>
    <dbReference type="NCBI Taxonomy" id="10228"/>
    <lineage>
        <taxon>Eukaryota</taxon>
        <taxon>Metazoa</taxon>
        <taxon>Placozoa</taxon>
        <taxon>Uniplacotomia</taxon>
        <taxon>Trichoplacea</taxon>
        <taxon>Trichoplacidae</taxon>
        <taxon>Trichoplax</taxon>
    </lineage>
</organism>